<evidence type="ECO:0000313" key="8">
    <source>
        <dbReference type="EMBL" id="HJA08851.1"/>
    </source>
</evidence>
<comment type="caution">
    <text evidence="8">The sequence shown here is derived from an EMBL/GenBank/DDBJ whole genome shotgun (WGS) entry which is preliminary data.</text>
</comment>
<dbReference type="PANTHER" id="PTHR30587">
    <property type="entry name" value="FLAGELLAR BIOSYNTHETIC PROTEIN FLIP"/>
    <property type="match status" value="1"/>
</dbReference>
<dbReference type="EMBL" id="DXAN01000023">
    <property type="protein sequence ID" value="HJA08851.1"/>
    <property type="molecule type" value="Genomic_DNA"/>
</dbReference>
<protein>
    <submittedName>
        <fullName evidence="8">Type III secretion system export apparatus subunit SctR</fullName>
    </submittedName>
</protein>
<evidence type="ECO:0000256" key="1">
    <source>
        <dbReference type="ARBA" id="ARBA00004651"/>
    </source>
</evidence>
<evidence type="ECO:0000256" key="2">
    <source>
        <dbReference type="ARBA" id="ARBA00006257"/>
    </source>
</evidence>
<comment type="subcellular location">
    <subcellularLocation>
        <location evidence="1">Cell membrane</location>
        <topology evidence="1">Multi-pass membrane protein</topology>
    </subcellularLocation>
</comment>
<dbReference type="PANTHER" id="PTHR30587:SF2">
    <property type="entry name" value="SURFACE PRESENTATION OF ANTIGENS PROTEIN SPAP"/>
    <property type="match status" value="1"/>
</dbReference>
<sequence>MGIAGINPLYLILGLALLGLAPFLLMLVTSYVKIVVVTSLVRNALGVQQVPPAMVMNGLAIILTVFIMAPMVMETLELLERQRLSASPTPQELLSVANEISPPLRHFLEKNTDPAVLKAFMGTAQRIWPADRQQSITADNMLILVPAFTITELTRAFQIGFLLYLPFVAIDLIISNILLAMGMMMVSPMTISLPFKLLLFVTLDGWLKISQGLLLSYQ</sequence>
<dbReference type="GO" id="GO:0009306">
    <property type="term" value="P:protein secretion"/>
    <property type="evidence" value="ECO:0007669"/>
    <property type="project" value="InterPro"/>
</dbReference>
<comment type="similarity">
    <text evidence="2">Belongs to the FliP/MopC/SpaP family.</text>
</comment>
<proteinExistence type="inferred from homology"/>
<organism evidence="8 9">
    <name type="scientific">Candidatus Mailhella merdigallinarum</name>
    <dbReference type="NCBI Taxonomy" id="2838658"/>
    <lineage>
        <taxon>Bacteria</taxon>
        <taxon>Pseudomonadati</taxon>
        <taxon>Thermodesulfobacteriota</taxon>
        <taxon>Desulfovibrionia</taxon>
        <taxon>Desulfovibrionales</taxon>
        <taxon>Desulfovibrionaceae</taxon>
        <taxon>Mailhella</taxon>
    </lineage>
</organism>
<dbReference type="AlphaFoldDB" id="A0A9D2KLL4"/>
<accession>A0A9D2KLL4</accession>
<dbReference type="NCBIfam" id="NF009438">
    <property type="entry name" value="PRK12797.1"/>
    <property type="match status" value="1"/>
</dbReference>
<dbReference type="PRINTS" id="PR01302">
    <property type="entry name" value="TYPE3IMPPROT"/>
</dbReference>
<feature type="transmembrane region" description="Helical" evidence="7">
    <location>
        <begin position="161"/>
        <end position="185"/>
    </location>
</feature>
<reference evidence="8" key="2">
    <citation type="submission" date="2021-04" db="EMBL/GenBank/DDBJ databases">
        <authorList>
            <person name="Gilroy R."/>
        </authorList>
    </citation>
    <scope>NUCLEOTIDE SEQUENCE</scope>
    <source>
        <strain evidence="8">CHK186-16707</strain>
    </source>
</reference>
<evidence type="ECO:0000256" key="3">
    <source>
        <dbReference type="ARBA" id="ARBA00022475"/>
    </source>
</evidence>
<keyword evidence="4 7" id="KW-0812">Transmembrane</keyword>
<evidence type="ECO:0000256" key="5">
    <source>
        <dbReference type="ARBA" id="ARBA00022989"/>
    </source>
</evidence>
<dbReference type="GO" id="GO:0005886">
    <property type="term" value="C:plasma membrane"/>
    <property type="evidence" value="ECO:0007669"/>
    <property type="project" value="UniProtKB-SubCell"/>
</dbReference>
<dbReference type="NCBIfam" id="TIGR01102">
    <property type="entry name" value="yscR"/>
    <property type="match status" value="1"/>
</dbReference>
<dbReference type="Proteomes" id="UP000824225">
    <property type="component" value="Unassembled WGS sequence"/>
</dbReference>
<reference evidence="8" key="1">
    <citation type="journal article" date="2021" name="PeerJ">
        <title>Extensive microbial diversity within the chicken gut microbiome revealed by metagenomics and culture.</title>
        <authorList>
            <person name="Gilroy R."/>
            <person name="Ravi A."/>
            <person name="Getino M."/>
            <person name="Pursley I."/>
            <person name="Horton D.L."/>
            <person name="Alikhan N.F."/>
            <person name="Baker D."/>
            <person name="Gharbi K."/>
            <person name="Hall N."/>
            <person name="Watson M."/>
            <person name="Adriaenssens E.M."/>
            <person name="Foster-Nyarko E."/>
            <person name="Jarju S."/>
            <person name="Secka A."/>
            <person name="Antonio M."/>
            <person name="Oren A."/>
            <person name="Chaudhuri R.R."/>
            <person name="La Ragione R."/>
            <person name="Hildebrand F."/>
            <person name="Pallen M.J."/>
        </authorList>
    </citation>
    <scope>NUCLEOTIDE SEQUENCE</scope>
    <source>
        <strain evidence="8">CHK186-16707</strain>
    </source>
</reference>
<keyword evidence="5 7" id="KW-1133">Transmembrane helix</keyword>
<feature type="transmembrane region" description="Helical" evidence="7">
    <location>
        <begin position="9"/>
        <end position="32"/>
    </location>
</feature>
<dbReference type="PROSITE" id="PS01060">
    <property type="entry name" value="FLIP_1"/>
    <property type="match status" value="1"/>
</dbReference>
<gene>
    <name evidence="8" type="primary">sctR</name>
    <name evidence="8" type="ORF">H9962_06655</name>
</gene>
<feature type="transmembrane region" description="Helical" evidence="7">
    <location>
        <begin position="52"/>
        <end position="73"/>
    </location>
</feature>
<dbReference type="InterPro" id="IPR005838">
    <property type="entry name" value="T3SS_IM_P"/>
</dbReference>
<dbReference type="Pfam" id="PF00813">
    <property type="entry name" value="FliP"/>
    <property type="match status" value="1"/>
</dbReference>
<evidence type="ECO:0000313" key="9">
    <source>
        <dbReference type="Proteomes" id="UP000824225"/>
    </source>
</evidence>
<dbReference type="PROSITE" id="PS01061">
    <property type="entry name" value="FLIP_2"/>
    <property type="match status" value="1"/>
</dbReference>
<dbReference type="InterPro" id="IPR005773">
    <property type="entry name" value="T3SS_YscR-like"/>
</dbReference>
<name>A0A9D2KLL4_9BACT</name>
<keyword evidence="6 7" id="KW-0472">Membrane</keyword>
<evidence type="ECO:0000256" key="7">
    <source>
        <dbReference type="SAM" id="Phobius"/>
    </source>
</evidence>
<evidence type="ECO:0000256" key="6">
    <source>
        <dbReference type="ARBA" id="ARBA00023136"/>
    </source>
</evidence>
<evidence type="ECO:0000256" key="4">
    <source>
        <dbReference type="ARBA" id="ARBA00022692"/>
    </source>
</evidence>
<keyword evidence="3" id="KW-1003">Cell membrane</keyword>